<accession>A0A930UFI1</accession>
<dbReference type="Proteomes" id="UP000646211">
    <property type="component" value="Unassembled WGS sequence"/>
</dbReference>
<organism evidence="1 2">
    <name type="scientific">Flavobacterium soyangense</name>
    <dbReference type="NCBI Taxonomy" id="2023265"/>
    <lineage>
        <taxon>Bacteria</taxon>
        <taxon>Pseudomonadati</taxon>
        <taxon>Bacteroidota</taxon>
        <taxon>Flavobacteriia</taxon>
        <taxon>Flavobacteriales</taxon>
        <taxon>Flavobacteriaceae</taxon>
        <taxon>Flavobacterium</taxon>
    </lineage>
</organism>
<dbReference type="EMBL" id="JADHEC010000046">
    <property type="protein sequence ID" value="MBF2709829.1"/>
    <property type="molecule type" value="Genomic_DNA"/>
</dbReference>
<evidence type="ECO:0000313" key="1">
    <source>
        <dbReference type="EMBL" id="MBF2709829.1"/>
    </source>
</evidence>
<comment type="caution">
    <text evidence="1">The sequence shown here is derived from an EMBL/GenBank/DDBJ whole genome shotgun (WGS) entry which is preliminary data.</text>
</comment>
<proteinExistence type="predicted"/>
<dbReference type="AlphaFoldDB" id="A0A930UFI1"/>
<protein>
    <submittedName>
        <fullName evidence="1">Abi family protein</fullName>
    </submittedName>
</protein>
<reference evidence="1" key="1">
    <citation type="submission" date="2020-11" db="EMBL/GenBank/DDBJ databases">
        <title>Genome of Flavobacterium soyangense.</title>
        <authorList>
            <person name="Liu Q."/>
            <person name="Xin Y.-H."/>
        </authorList>
    </citation>
    <scope>NUCLEOTIDE SEQUENCE</scope>
    <source>
        <strain evidence="1">CGMCC 1.13493</strain>
    </source>
</reference>
<dbReference type="RefSeq" id="WP_194313063.1">
    <property type="nucleotide sequence ID" value="NZ_JADHEC010000046.1"/>
</dbReference>
<dbReference type="Pfam" id="PF07751">
    <property type="entry name" value="Abi_2"/>
    <property type="match status" value="1"/>
</dbReference>
<name>A0A930UFI1_9FLAO</name>
<keyword evidence="2" id="KW-1185">Reference proteome</keyword>
<evidence type="ECO:0000313" key="2">
    <source>
        <dbReference type="Proteomes" id="UP000646211"/>
    </source>
</evidence>
<gene>
    <name evidence="1" type="ORF">IR213_14710</name>
</gene>
<sequence>MANKDPKTVTEQIEILRKRGMLFHKEELVPHFLENISYYRLKGYWWEMQSNKVEHKFNDNSYFEDVINLYNFDRYLRLLMFDAIERIEVALRTKLIYHLSLSYGPLWYLDYTIFTDGINQMSIAGHLSGEITRSKEQFIVEHKYKHKNELPEAWKALEVASMGSLSKIYKNLDHQLPEKAAIALQFGFNSHSDFSSFLEATTVIRNVIAHHSRLWNNNITIKYLWPKNLKNVPITYIPNENQRAKLFPLFSLILYALENVSPNSSIKGKFYKLLEEYSNVPVHKMGFPVNWQTQPIWVK</sequence>
<dbReference type="InterPro" id="IPR011664">
    <property type="entry name" value="Abi_system_AbiD/AbiF-like"/>
</dbReference>